<evidence type="ECO:0000313" key="2">
    <source>
        <dbReference type="EMBL" id="MDK9579939.1"/>
    </source>
</evidence>
<evidence type="ECO:0000313" key="3">
    <source>
        <dbReference type="Proteomes" id="UP001225134"/>
    </source>
</evidence>
<protein>
    <submittedName>
        <fullName evidence="2">Uncharacterized protein</fullName>
    </submittedName>
</protein>
<comment type="caution">
    <text evidence="2">The sequence shown here is derived from an EMBL/GenBank/DDBJ whole genome shotgun (WGS) entry which is preliminary data.</text>
</comment>
<keyword evidence="3" id="KW-1185">Reference proteome</keyword>
<dbReference type="RefSeq" id="WP_285152374.1">
    <property type="nucleotide sequence ID" value="NZ_JASSPP010000001.1"/>
</dbReference>
<accession>A0ABT7HIE4</accession>
<gene>
    <name evidence="2" type="ORF">QQA45_00120</name>
</gene>
<keyword evidence="1" id="KW-0472">Membrane</keyword>
<dbReference type="EMBL" id="JASSPP010000001">
    <property type="protein sequence ID" value="MDK9579939.1"/>
    <property type="molecule type" value="Genomic_DNA"/>
</dbReference>
<organism evidence="2 3">
    <name type="scientific">Sneathia sanguinegens</name>
    <dbReference type="NCBI Taxonomy" id="40543"/>
    <lineage>
        <taxon>Bacteria</taxon>
        <taxon>Fusobacteriati</taxon>
        <taxon>Fusobacteriota</taxon>
        <taxon>Fusobacteriia</taxon>
        <taxon>Fusobacteriales</taxon>
        <taxon>Leptotrichiaceae</taxon>
        <taxon>Sneathia</taxon>
    </lineage>
</organism>
<reference evidence="2 3" key="1">
    <citation type="submission" date="2023-06" db="EMBL/GenBank/DDBJ databases">
        <title>Antibody response to the Sneathia vaginalis cytopathogenic toxin A during pregnancy.</title>
        <authorList>
            <person name="Mccoy Z.T."/>
            <person name="Serrano M.G."/>
            <person name="Spaine K."/>
            <person name="Edwards D.J."/>
            <person name="Buck G.A."/>
            <person name="Jefferson K."/>
        </authorList>
    </citation>
    <scope>NUCLEOTIDE SEQUENCE [LARGE SCALE GENOMIC DNA]</scope>
    <source>
        <strain evidence="2 3">CCUG 42621</strain>
    </source>
</reference>
<proteinExistence type="predicted"/>
<keyword evidence="1" id="KW-1133">Transmembrane helix</keyword>
<keyword evidence="1" id="KW-0812">Transmembrane</keyword>
<feature type="transmembrane region" description="Helical" evidence="1">
    <location>
        <begin position="16"/>
        <end position="36"/>
    </location>
</feature>
<dbReference type="Proteomes" id="UP001225134">
    <property type="component" value="Unassembled WGS sequence"/>
</dbReference>
<evidence type="ECO:0000256" key="1">
    <source>
        <dbReference type="SAM" id="Phobius"/>
    </source>
</evidence>
<sequence>MNKLEKSIKTNFKKKIAINKAIIILFMITGGIAVFGDNVNVSIIGEDHGLEIGDNSRARGKGSIATSENGIATGKGAVATGGDIKSKEDIKKTKRKSSKIK</sequence>
<name>A0ABT7HIE4_9FUSO</name>